<dbReference type="Gene3D" id="3.60.21.10">
    <property type="match status" value="1"/>
</dbReference>
<dbReference type="SMART" id="SM00854">
    <property type="entry name" value="PGA_cap"/>
    <property type="match status" value="1"/>
</dbReference>
<dbReference type="InterPro" id="IPR029052">
    <property type="entry name" value="Metallo-depent_PP-like"/>
</dbReference>
<feature type="domain" description="Capsule synthesis protein CapA" evidence="4">
    <location>
        <begin position="155"/>
        <end position="405"/>
    </location>
</feature>
<dbReference type="EMBL" id="VLNT01000001">
    <property type="protein sequence ID" value="TSD68271.1"/>
    <property type="molecule type" value="Genomic_DNA"/>
</dbReference>
<dbReference type="RefSeq" id="WP_143911219.1">
    <property type="nucleotide sequence ID" value="NZ_VLNT01000001.1"/>
</dbReference>
<proteinExistence type="inferred from homology"/>
<protein>
    <recommendedName>
        <fullName evidence="4">Capsule synthesis protein CapA domain-containing protein</fullName>
    </recommendedName>
</protein>
<feature type="signal peptide" evidence="3">
    <location>
        <begin position="1"/>
        <end position="21"/>
    </location>
</feature>
<sequence length="470" mass="49333">MRPRLLAAPVTILALAGVLTACLSREDDSPPEPTPSPSVDLAIAISLARPAVDLDEETARRLAAGEVMSWSQIGGDDQPLRLLHAEVDAVGGEQMATADAALDEVVADPSVVALVPADRVRPTVDLARVDGRDPLRHDDYPIVANGERNQRPSASVMVGGDVMLGRRVGEAISERGDLEAVWTGVGDSLAAADATFVNLESTLSTDGPPQQGTDSFGADPGVLDGLRSAGVDVIGLANNHIGDYGTEPMLTTFRLLRDAGFSVVGAGENLTSAREPAIVDAAGLRVGFYATDSIGETPAATEAAPGTNRIDAPPRTGPQIDGSALERATTDISALDGQVDLVVVVPHWGTQYTNVPEQSQHDMARAFTDAGADVVVGGHPHWVQGWEQHGEATVVHSLGNLVFDMDFMQETQAGVLVEIIATAEQVLDVRPLPYVIDDAFTPRLVDGERATAILELARQASAPPYDAGLR</sequence>
<organism evidence="5 6">
    <name type="scientific">Aeromicrobium piscarium</name>
    <dbReference type="NCBI Taxonomy" id="2590901"/>
    <lineage>
        <taxon>Bacteria</taxon>
        <taxon>Bacillati</taxon>
        <taxon>Actinomycetota</taxon>
        <taxon>Actinomycetes</taxon>
        <taxon>Propionibacteriales</taxon>
        <taxon>Nocardioidaceae</taxon>
        <taxon>Aeromicrobium</taxon>
    </lineage>
</organism>
<dbReference type="InterPro" id="IPR052169">
    <property type="entry name" value="CW_Biosynth-Accessory"/>
</dbReference>
<evidence type="ECO:0000313" key="5">
    <source>
        <dbReference type="EMBL" id="TSD68271.1"/>
    </source>
</evidence>
<accession>A0A554SPJ1</accession>
<evidence type="ECO:0000256" key="1">
    <source>
        <dbReference type="ARBA" id="ARBA00005662"/>
    </source>
</evidence>
<dbReference type="Pfam" id="PF09587">
    <property type="entry name" value="PGA_cap"/>
    <property type="match status" value="1"/>
</dbReference>
<keyword evidence="6" id="KW-1185">Reference proteome</keyword>
<gene>
    <name evidence="5" type="ORF">FNM00_01365</name>
</gene>
<reference evidence="5 6" key="1">
    <citation type="submission" date="2019-07" db="EMBL/GenBank/DDBJ databases">
        <authorList>
            <person name="Zhao L.H."/>
        </authorList>
    </citation>
    <scope>NUCLEOTIDE SEQUENCE [LARGE SCALE GENOMIC DNA]</scope>
    <source>
        <strain evidence="5 6">Co35</strain>
    </source>
</reference>
<dbReference type="OrthoDB" id="9810718at2"/>
<feature type="chain" id="PRO_5039654521" description="Capsule synthesis protein CapA domain-containing protein" evidence="3">
    <location>
        <begin position="22"/>
        <end position="470"/>
    </location>
</feature>
<evidence type="ECO:0000313" key="6">
    <source>
        <dbReference type="Proteomes" id="UP000316988"/>
    </source>
</evidence>
<evidence type="ECO:0000256" key="2">
    <source>
        <dbReference type="SAM" id="MobiDB-lite"/>
    </source>
</evidence>
<feature type="region of interest" description="Disordered" evidence="2">
    <location>
        <begin position="298"/>
        <end position="322"/>
    </location>
</feature>
<dbReference type="Proteomes" id="UP000316988">
    <property type="component" value="Unassembled WGS sequence"/>
</dbReference>
<dbReference type="CDD" id="cd07381">
    <property type="entry name" value="MPP_CapA"/>
    <property type="match status" value="1"/>
</dbReference>
<dbReference type="PANTHER" id="PTHR33393">
    <property type="entry name" value="POLYGLUTAMINE SYNTHESIS ACCESSORY PROTEIN RV0574C-RELATED"/>
    <property type="match status" value="1"/>
</dbReference>
<comment type="similarity">
    <text evidence="1">Belongs to the CapA family.</text>
</comment>
<dbReference type="InterPro" id="IPR019079">
    <property type="entry name" value="Capsule_synth_CapA"/>
</dbReference>
<comment type="caution">
    <text evidence="5">The sequence shown here is derived from an EMBL/GenBank/DDBJ whole genome shotgun (WGS) entry which is preliminary data.</text>
</comment>
<evidence type="ECO:0000259" key="4">
    <source>
        <dbReference type="SMART" id="SM00854"/>
    </source>
</evidence>
<evidence type="ECO:0000256" key="3">
    <source>
        <dbReference type="SAM" id="SignalP"/>
    </source>
</evidence>
<keyword evidence="3" id="KW-0732">Signal</keyword>
<dbReference type="PANTHER" id="PTHR33393:SF13">
    <property type="entry name" value="PGA BIOSYNTHESIS PROTEIN CAPA"/>
    <property type="match status" value="1"/>
</dbReference>
<feature type="compositionally biased region" description="Low complexity" evidence="2">
    <location>
        <begin position="298"/>
        <end position="307"/>
    </location>
</feature>
<dbReference type="AlphaFoldDB" id="A0A554SPJ1"/>
<name>A0A554SPJ1_9ACTN</name>
<dbReference type="PROSITE" id="PS51257">
    <property type="entry name" value="PROKAR_LIPOPROTEIN"/>
    <property type="match status" value="1"/>
</dbReference>
<dbReference type="SUPFAM" id="SSF56300">
    <property type="entry name" value="Metallo-dependent phosphatases"/>
    <property type="match status" value="1"/>
</dbReference>